<dbReference type="NCBIfam" id="NF002486">
    <property type="entry name" value="PRK01752.1"/>
    <property type="match status" value="1"/>
</dbReference>
<evidence type="ECO:0000259" key="1">
    <source>
        <dbReference type="Pfam" id="PF17775"/>
    </source>
</evidence>
<name>A0A7X0JR58_9GAMM</name>
<dbReference type="FunCoup" id="A0A7X0JR58">
    <property type="interactions" value="24"/>
</dbReference>
<dbReference type="PANTHER" id="PTHR33747">
    <property type="entry name" value="UPF0225 PROTEIN SCO1677"/>
    <property type="match status" value="1"/>
</dbReference>
<evidence type="ECO:0000313" key="3">
    <source>
        <dbReference type="Proteomes" id="UP000528457"/>
    </source>
</evidence>
<dbReference type="PANTHER" id="PTHR33747:SF1">
    <property type="entry name" value="ADENYLATE CYCLASE-ASSOCIATED CAP C-TERMINAL DOMAIN-CONTAINING PROTEIN"/>
    <property type="match status" value="1"/>
</dbReference>
<reference evidence="2 3" key="1">
    <citation type="submission" date="2020-08" db="EMBL/GenBank/DDBJ databases">
        <title>Genomic Encyclopedia of Type Strains, Phase IV (KMG-IV): sequencing the most valuable type-strain genomes for metagenomic binning, comparative biology and taxonomic classification.</title>
        <authorList>
            <person name="Goeker M."/>
        </authorList>
    </citation>
    <scope>NUCLEOTIDE SEQUENCE [LARGE SCALE GENOMIC DNA]</scope>
    <source>
        <strain evidence="2 3">DSM 22368</strain>
    </source>
</reference>
<dbReference type="InterPro" id="IPR004027">
    <property type="entry name" value="SEC_C_motif"/>
</dbReference>
<dbReference type="Pfam" id="PF17775">
    <property type="entry name" value="YchJ_M-like"/>
    <property type="match status" value="1"/>
</dbReference>
<accession>A0A7X0JR58</accession>
<sequence length="156" mass="17518">MSASNCYCQSQASFEDCCQPILAGQPAKTAEALMRSRYTAHVLANIDYLMATWQHSGGQESDTRQWVESHDWLGLQVLQCRKGGPNHQEGSVEFIAYYRPKGSQERLAHHELSDFVRINGKWFYVEGQTPKSAPKKTGRNDPCPCGSGKKFKRCCA</sequence>
<keyword evidence="3" id="KW-1185">Reference proteome</keyword>
<organism evidence="2 3">
    <name type="scientific">Pseudoteredinibacter isoporae</name>
    <dbReference type="NCBI Taxonomy" id="570281"/>
    <lineage>
        <taxon>Bacteria</taxon>
        <taxon>Pseudomonadati</taxon>
        <taxon>Pseudomonadota</taxon>
        <taxon>Gammaproteobacteria</taxon>
        <taxon>Cellvibrionales</taxon>
        <taxon>Cellvibrionaceae</taxon>
        <taxon>Pseudoteredinibacter</taxon>
    </lineage>
</organism>
<comment type="caution">
    <text evidence="2">The sequence shown here is derived from an EMBL/GenBank/DDBJ whole genome shotgun (WGS) entry which is preliminary data.</text>
</comment>
<dbReference type="EMBL" id="JACHHT010000001">
    <property type="protein sequence ID" value="MBB6520760.1"/>
    <property type="molecule type" value="Genomic_DNA"/>
</dbReference>
<dbReference type="InterPro" id="IPR032710">
    <property type="entry name" value="NTF2-like_dom_sf"/>
</dbReference>
<dbReference type="Pfam" id="PF02810">
    <property type="entry name" value="SEC-C"/>
    <property type="match status" value="1"/>
</dbReference>
<dbReference type="Gene3D" id="3.10.450.50">
    <property type="match status" value="1"/>
</dbReference>
<dbReference type="NCBIfam" id="NF002449">
    <property type="entry name" value="PRK01617.1"/>
    <property type="match status" value="1"/>
</dbReference>
<dbReference type="InParanoid" id="A0A7X0JR58"/>
<feature type="domain" description="YchJ-like middle NTF2-like" evidence="1">
    <location>
        <begin position="29"/>
        <end position="127"/>
    </location>
</feature>
<evidence type="ECO:0000313" key="2">
    <source>
        <dbReference type="EMBL" id="MBB6520760.1"/>
    </source>
</evidence>
<gene>
    <name evidence="2" type="ORF">HNR48_001038</name>
</gene>
<protein>
    <submittedName>
        <fullName evidence="2">SEC-C motif-containing protein</fullName>
    </submittedName>
</protein>
<dbReference type="Proteomes" id="UP000528457">
    <property type="component" value="Unassembled WGS sequence"/>
</dbReference>
<dbReference type="SUPFAM" id="SSF103642">
    <property type="entry name" value="Sec-C motif"/>
    <property type="match status" value="1"/>
</dbReference>
<dbReference type="RefSeq" id="WP_166850317.1">
    <property type="nucleotide sequence ID" value="NZ_JAAONY010000001.1"/>
</dbReference>
<dbReference type="InterPro" id="IPR048469">
    <property type="entry name" value="YchJ-like_M"/>
</dbReference>
<dbReference type="SUPFAM" id="SSF54427">
    <property type="entry name" value="NTF2-like"/>
    <property type="match status" value="1"/>
</dbReference>
<dbReference type="AlphaFoldDB" id="A0A7X0JR58"/>
<proteinExistence type="predicted"/>